<evidence type="ECO:0000313" key="2">
    <source>
        <dbReference type="EMBL" id="CAJ0564711.1"/>
    </source>
</evidence>
<accession>A0AA36FRH2</accession>
<gene>
    <name evidence="2" type="ORF">MSPICULIGERA_LOCUS3384</name>
</gene>
<feature type="non-terminal residue" evidence="2">
    <location>
        <position position="1"/>
    </location>
</feature>
<evidence type="ECO:0000256" key="1">
    <source>
        <dbReference type="SAM" id="MobiDB-lite"/>
    </source>
</evidence>
<protein>
    <submittedName>
        <fullName evidence="2">Uncharacterized protein</fullName>
    </submittedName>
</protein>
<dbReference type="Proteomes" id="UP001177023">
    <property type="component" value="Unassembled WGS sequence"/>
</dbReference>
<dbReference type="AlphaFoldDB" id="A0AA36FRH2"/>
<sequence length="258" mass="29091">MLATSANVEQQIDGTRIFEYCRHLERHEMRRLDVEELRDIGSIDTRGPFWSSSGIAKMVPSRTTNYVPTNYPEDANGLARLVADSIHQFEQQMVIDAPHREQILASREYKEKLESEVGPWRVLYWRGGGWKGMTSLGLERFHPCSTVKIPHGSVGVLTHVRLRANHSWAKVERHMLENVRAANYVDESQMRDFHAQQQHFSAFPALSTAMAAAGPSTSGSNNGAHPMLPPHDLNEGGDSRGYGHYFNANHGYDLHDDS</sequence>
<comment type="caution">
    <text evidence="2">The sequence shown here is derived from an EMBL/GenBank/DDBJ whole genome shotgun (WGS) entry which is preliminary data.</text>
</comment>
<keyword evidence="3" id="KW-1185">Reference proteome</keyword>
<feature type="region of interest" description="Disordered" evidence="1">
    <location>
        <begin position="211"/>
        <end position="240"/>
    </location>
</feature>
<proteinExistence type="predicted"/>
<reference evidence="2" key="1">
    <citation type="submission" date="2023-06" db="EMBL/GenBank/DDBJ databases">
        <authorList>
            <person name="Delattre M."/>
        </authorList>
    </citation>
    <scope>NUCLEOTIDE SEQUENCE</scope>
    <source>
        <strain evidence="2">AF72</strain>
    </source>
</reference>
<name>A0AA36FRH2_9BILA</name>
<organism evidence="2 3">
    <name type="scientific">Mesorhabditis spiculigera</name>
    <dbReference type="NCBI Taxonomy" id="96644"/>
    <lineage>
        <taxon>Eukaryota</taxon>
        <taxon>Metazoa</taxon>
        <taxon>Ecdysozoa</taxon>
        <taxon>Nematoda</taxon>
        <taxon>Chromadorea</taxon>
        <taxon>Rhabditida</taxon>
        <taxon>Rhabditina</taxon>
        <taxon>Rhabditomorpha</taxon>
        <taxon>Rhabditoidea</taxon>
        <taxon>Rhabditidae</taxon>
        <taxon>Mesorhabditinae</taxon>
        <taxon>Mesorhabditis</taxon>
    </lineage>
</organism>
<evidence type="ECO:0000313" key="3">
    <source>
        <dbReference type="Proteomes" id="UP001177023"/>
    </source>
</evidence>
<dbReference type="EMBL" id="CATQJA010000902">
    <property type="protein sequence ID" value="CAJ0564711.1"/>
    <property type="molecule type" value="Genomic_DNA"/>
</dbReference>